<sequence length="142" mass="15722">MKEQTSIQSKNIPVKRVGSRKRNDAASVSGAIRDTEQSEAEDEGAPVNTDHNSLIIPIDGDRRSGRSKWAAFSYQEQYDSEEEEERTTKRKKKGATHNDEDTASEPSAMRPQELAKPKIKSVNASSPQKAATPKAKAVRLRT</sequence>
<accession>A0A5M9K4F7</accession>
<feature type="compositionally biased region" description="Polar residues" evidence="1">
    <location>
        <begin position="1"/>
        <end position="11"/>
    </location>
</feature>
<evidence type="ECO:0000256" key="1">
    <source>
        <dbReference type="SAM" id="MobiDB-lite"/>
    </source>
</evidence>
<keyword evidence="3" id="KW-1185">Reference proteome</keyword>
<dbReference type="EMBL" id="VICG01000003">
    <property type="protein sequence ID" value="KAA8573715.1"/>
    <property type="molecule type" value="Genomic_DNA"/>
</dbReference>
<dbReference type="OrthoDB" id="3557362at2759"/>
<comment type="caution">
    <text evidence="2">The sequence shown here is derived from an EMBL/GenBank/DDBJ whole genome shotgun (WGS) entry which is preliminary data.</text>
</comment>
<dbReference type="Proteomes" id="UP000322873">
    <property type="component" value="Unassembled WGS sequence"/>
</dbReference>
<dbReference type="AlphaFoldDB" id="A0A5M9K4F7"/>
<gene>
    <name evidence="2" type="ORF">EYC84_005284</name>
</gene>
<proteinExistence type="predicted"/>
<reference evidence="2 3" key="1">
    <citation type="submission" date="2019-06" db="EMBL/GenBank/DDBJ databases">
        <title>Genome Sequence of the Brown Rot Fungal Pathogen Monilinia fructicola.</title>
        <authorList>
            <person name="De Miccolis Angelini R.M."/>
            <person name="Landi L."/>
            <person name="Abate D."/>
            <person name="Pollastro S."/>
            <person name="Romanazzi G."/>
            <person name="Faretra F."/>
        </authorList>
    </citation>
    <scope>NUCLEOTIDE SEQUENCE [LARGE SCALE GENOMIC DNA]</scope>
    <source>
        <strain evidence="2 3">Mfrc123</strain>
    </source>
</reference>
<organism evidence="2 3">
    <name type="scientific">Monilinia fructicola</name>
    <name type="common">Brown rot fungus</name>
    <name type="synonym">Ciboria fructicola</name>
    <dbReference type="NCBI Taxonomy" id="38448"/>
    <lineage>
        <taxon>Eukaryota</taxon>
        <taxon>Fungi</taxon>
        <taxon>Dikarya</taxon>
        <taxon>Ascomycota</taxon>
        <taxon>Pezizomycotina</taxon>
        <taxon>Leotiomycetes</taxon>
        <taxon>Helotiales</taxon>
        <taxon>Sclerotiniaceae</taxon>
        <taxon>Monilinia</taxon>
    </lineage>
</organism>
<name>A0A5M9K4F7_MONFR</name>
<dbReference type="VEuPathDB" id="FungiDB:MFRU_001g03430"/>
<evidence type="ECO:0000313" key="2">
    <source>
        <dbReference type="EMBL" id="KAA8573715.1"/>
    </source>
</evidence>
<feature type="region of interest" description="Disordered" evidence="1">
    <location>
        <begin position="1"/>
        <end position="142"/>
    </location>
</feature>
<protein>
    <submittedName>
        <fullName evidence="2">Uncharacterized protein</fullName>
    </submittedName>
</protein>
<evidence type="ECO:0000313" key="3">
    <source>
        <dbReference type="Proteomes" id="UP000322873"/>
    </source>
</evidence>